<feature type="transmembrane region" description="Helical" evidence="1">
    <location>
        <begin position="62"/>
        <end position="83"/>
    </location>
</feature>
<dbReference type="Proteomes" id="UP000246410">
    <property type="component" value="Unassembled WGS sequence"/>
</dbReference>
<keyword evidence="1" id="KW-1133">Transmembrane helix</keyword>
<dbReference type="EMBL" id="QGTL01000002">
    <property type="protein sequence ID" value="PWV79018.1"/>
    <property type="molecule type" value="Genomic_DNA"/>
</dbReference>
<protein>
    <submittedName>
        <fullName evidence="3">Putative pyrroloquinoline-quinone binding quinoprotein</fullName>
    </submittedName>
</protein>
<feature type="transmembrane region" description="Helical" evidence="1">
    <location>
        <begin position="89"/>
        <end position="112"/>
    </location>
</feature>
<keyword evidence="1" id="KW-0812">Transmembrane</keyword>
<evidence type="ECO:0000313" key="4">
    <source>
        <dbReference type="Proteomes" id="UP000246410"/>
    </source>
</evidence>
<dbReference type="Gene3D" id="2.130.10.10">
    <property type="entry name" value="YVTN repeat-like/Quinoprotein amine dehydrogenase"/>
    <property type="match status" value="1"/>
</dbReference>
<dbReference type="InterPro" id="IPR011047">
    <property type="entry name" value="Quinoprotein_ADH-like_sf"/>
</dbReference>
<sequence length="568" mass="60171">MDDSRTTLPRLRDYSRPLTAAAILGVVLLTGGIALGLHSLVFAAGNPVEIQPRIAGDIADELGVFAIVLGVAALLALAGALRWSRSLQAAGFGNVPTVAMHLIVVAEFVISVKLDIRDTVMRTLEHYSRFPQLPVAVAAWILTVVGTVLVLGASFAPPVRGALSRRSGATMAMIGVLVCAIATGIAVRAGDDSRFIDHRTAPPAAAAPVPSRLGTEQFRLELPSSATVVAGGPGFLVGTDTGITAYDGVTGEPRWHHLRPGAHEQGVRLDVRSLAVIGPENVAISYWNRLGWKAFDASTGEVLWTSTDFSHGESTELGTVEPDVSLPMLTWRDGGALIRYDARTGRRMWSAPRVPVDCAKGQSTTAITSTAVYQVMLCGTGSTTTTAIRALDALTGTPIAQRDLAVPDARRVPEVSVVDDVVSVDWDQRAGPLRHVHFASPDDLRTAEVTEPASVLSADPTAVLSTVGSRTTLTERDHPAGTRPLPVVLGHARYSLPYRETLLLAEEVVSIDDGLRTWHRGDLVENTPPNSLARCDPAQLLPAPGIVLILCDAATTAETQQIIGAAHR</sequence>
<name>A0A317NYL8_9NOCA</name>
<comment type="caution">
    <text evidence="3">The sequence shown here is derived from an EMBL/GenBank/DDBJ whole genome shotgun (WGS) entry which is preliminary data.</text>
</comment>
<feature type="transmembrane region" description="Helical" evidence="1">
    <location>
        <begin position="168"/>
        <end position="189"/>
    </location>
</feature>
<dbReference type="InterPro" id="IPR002372">
    <property type="entry name" value="PQQ_rpt_dom"/>
</dbReference>
<reference evidence="3 4" key="1">
    <citation type="submission" date="2018-05" db="EMBL/GenBank/DDBJ databases">
        <title>Genomic Encyclopedia of Type Strains, Phase IV (KMG-IV): sequencing the most valuable type-strain genomes for metagenomic binning, comparative biology and taxonomic classification.</title>
        <authorList>
            <person name="Goeker M."/>
        </authorList>
    </citation>
    <scope>NUCLEOTIDE SEQUENCE [LARGE SCALE GENOMIC DNA]</scope>
    <source>
        <strain evidence="3 4">DSM 44717</strain>
    </source>
</reference>
<organism evidence="3 4">
    <name type="scientific">Nocardia neocaledoniensis</name>
    <dbReference type="NCBI Taxonomy" id="236511"/>
    <lineage>
        <taxon>Bacteria</taxon>
        <taxon>Bacillati</taxon>
        <taxon>Actinomycetota</taxon>
        <taxon>Actinomycetes</taxon>
        <taxon>Mycobacteriales</taxon>
        <taxon>Nocardiaceae</taxon>
        <taxon>Nocardia</taxon>
    </lineage>
</organism>
<feature type="domain" description="Pyrrolo-quinoline quinone repeat" evidence="2">
    <location>
        <begin position="294"/>
        <end position="421"/>
    </location>
</feature>
<feature type="transmembrane region" description="Helical" evidence="1">
    <location>
        <begin position="133"/>
        <end position="156"/>
    </location>
</feature>
<dbReference type="AlphaFoldDB" id="A0A317NYL8"/>
<keyword evidence="1" id="KW-0472">Membrane</keyword>
<evidence type="ECO:0000313" key="3">
    <source>
        <dbReference type="EMBL" id="PWV79018.1"/>
    </source>
</evidence>
<evidence type="ECO:0000259" key="2">
    <source>
        <dbReference type="Pfam" id="PF13360"/>
    </source>
</evidence>
<dbReference type="SUPFAM" id="SSF50998">
    <property type="entry name" value="Quinoprotein alcohol dehydrogenase-like"/>
    <property type="match status" value="1"/>
</dbReference>
<dbReference type="Pfam" id="PF13360">
    <property type="entry name" value="PQQ_2"/>
    <property type="match status" value="1"/>
</dbReference>
<feature type="transmembrane region" description="Helical" evidence="1">
    <location>
        <begin position="20"/>
        <end position="41"/>
    </location>
</feature>
<dbReference type="InterPro" id="IPR015943">
    <property type="entry name" value="WD40/YVTN_repeat-like_dom_sf"/>
</dbReference>
<accession>A0A317NYL8</accession>
<keyword evidence="4" id="KW-1185">Reference proteome</keyword>
<evidence type="ECO:0000256" key="1">
    <source>
        <dbReference type="SAM" id="Phobius"/>
    </source>
</evidence>
<gene>
    <name evidence="3" type="ORF">DFR69_10276</name>
</gene>
<dbReference type="RefSeq" id="WP_167456154.1">
    <property type="nucleotide sequence ID" value="NZ_QGTL01000002.1"/>
</dbReference>
<proteinExistence type="predicted"/>